<comment type="caution">
    <text evidence="2">The sequence shown here is derived from an EMBL/GenBank/DDBJ whole genome shotgun (WGS) entry which is preliminary data.</text>
</comment>
<protein>
    <recommendedName>
        <fullName evidence="1">SnoaL-like domain-containing protein</fullName>
    </recommendedName>
</protein>
<proteinExistence type="predicted"/>
<dbReference type="RefSeq" id="XP_056056212.1">
    <property type="nucleotide sequence ID" value="XM_056199357.1"/>
</dbReference>
<dbReference type="SUPFAM" id="SSF54427">
    <property type="entry name" value="NTF2-like"/>
    <property type="match status" value="1"/>
</dbReference>
<dbReference type="GeneID" id="80888461"/>
<dbReference type="EMBL" id="JAJHUN010000007">
    <property type="protein sequence ID" value="KAJ4156088.1"/>
    <property type="molecule type" value="Genomic_DNA"/>
</dbReference>
<evidence type="ECO:0000313" key="2">
    <source>
        <dbReference type="EMBL" id="KAJ4156088.1"/>
    </source>
</evidence>
<organism evidence="2 3">
    <name type="scientific">Akanthomyces muscarius</name>
    <name type="common">Entomopathogenic fungus</name>
    <name type="synonym">Lecanicillium muscarium</name>
    <dbReference type="NCBI Taxonomy" id="2231603"/>
    <lineage>
        <taxon>Eukaryota</taxon>
        <taxon>Fungi</taxon>
        <taxon>Dikarya</taxon>
        <taxon>Ascomycota</taxon>
        <taxon>Pezizomycotina</taxon>
        <taxon>Sordariomycetes</taxon>
        <taxon>Hypocreomycetidae</taxon>
        <taxon>Hypocreales</taxon>
        <taxon>Cordycipitaceae</taxon>
        <taxon>Akanthomyces</taxon>
    </lineage>
</organism>
<dbReference type="InterPro" id="IPR037401">
    <property type="entry name" value="SnoaL-like"/>
</dbReference>
<accession>A0A9W8QJM1</accession>
<gene>
    <name evidence="2" type="ORF">LMH87_001302</name>
</gene>
<evidence type="ECO:0000259" key="1">
    <source>
        <dbReference type="Pfam" id="PF12680"/>
    </source>
</evidence>
<reference evidence="2" key="1">
    <citation type="journal article" date="2023" name="Access Microbiol">
        <title>De-novo genome assembly for Akanthomyces muscarius, a biocontrol agent of insect agricultural pests.</title>
        <authorList>
            <person name="Erdos Z."/>
            <person name="Studholme D.J."/>
            <person name="Raymond B."/>
            <person name="Sharma M."/>
        </authorList>
    </citation>
    <scope>NUCLEOTIDE SEQUENCE</scope>
    <source>
        <strain evidence="2">Ve6</strain>
    </source>
</reference>
<name>A0A9W8QJM1_AKAMU</name>
<dbReference type="InterPro" id="IPR032710">
    <property type="entry name" value="NTF2-like_dom_sf"/>
</dbReference>
<dbReference type="Proteomes" id="UP001144673">
    <property type="component" value="Chromosome 6"/>
</dbReference>
<sequence length="146" mass="16251">MQIPTHALIAITEAFIGNISSRSWDNLPGFFAPDATWWISGNAALLPPGFPCGDGLAKDRLPNLPGLMDQFTHYEYKIVNIVGQDNRVMVEGQAIGDGPGDLHYVNNITSSYEFERPGKIVKVREYPDSTEILWVMQQLQNQSKST</sequence>
<keyword evidence="3" id="KW-1185">Reference proteome</keyword>
<feature type="domain" description="SnoaL-like" evidence="1">
    <location>
        <begin position="13"/>
        <end position="122"/>
    </location>
</feature>
<dbReference type="Gene3D" id="3.10.450.50">
    <property type="match status" value="1"/>
</dbReference>
<dbReference type="KEGG" id="amus:LMH87_001302"/>
<dbReference type="AlphaFoldDB" id="A0A9W8QJM1"/>
<dbReference type="Pfam" id="PF12680">
    <property type="entry name" value="SnoaL_2"/>
    <property type="match status" value="1"/>
</dbReference>
<evidence type="ECO:0000313" key="3">
    <source>
        <dbReference type="Proteomes" id="UP001144673"/>
    </source>
</evidence>